<evidence type="ECO:0000313" key="4">
    <source>
        <dbReference type="Proteomes" id="UP001155182"/>
    </source>
</evidence>
<dbReference type="CDD" id="cd00093">
    <property type="entry name" value="HTH_XRE"/>
    <property type="match status" value="2"/>
</dbReference>
<dbReference type="Pfam" id="PF01381">
    <property type="entry name" value="HTH_3"/>
    <property type="match status" value="1"/>
</dbReference>
<proteinExistence type="predicted"/>
<gene>
    <name evidence="3" type="ORF">NF867_00890</name>
</gene>
<evidence type="ECO:0000259" key="2">
    <source>
        <dbReference type="PROSITE" id="PS50943"/>
    </source>
</evidence>
<dbReference type="InterPro" id="IPR010982">
    <property type="entry name" value="Lambda_DNA-bd_dom_sf"/>
</dbReference>
<dbReference type="Proteomes" id="UP001155182">
    <property type="component" value="Unassembled WGS sequence"/>
</dbReference>
<sequence length="426" mass="47794">MNTEFDFSYLKVAREQLGLTQKEAANASGISQRDISQLESGLKKFFPLAYILFLNVNGVNLNILFSNTLNIQNLIPNRLGKIRSIDAESIQFNYSIFKIVRERAGFTQKQASERSGLSQRDISQLEAGLKKFIPFQFIQYLSLIKADLNEVFKYESTAISPIRTNSTISPTTPKKPDFSTQNRAPENRIFDNQLTIDTDYSRLKASEISPEITLKVDGVSIKSSNELTAPTIDFKPEPKEPSKPAVNPSTEKTPLPSSTRKTVAGNGIALVKTIGGKSYIDQIDQASYINSLPVVSIPGLETGMFRAFEISGREMEPLFFEGDIALGLKTDDLQTIKNNRLYIIVSEKRIIIRRIINCIKASNELILLTDNESVANEVIKADSIKEAWEFSVKITSSVDQLKNSFNELYFQLLKIQKDLDLIKSKL</sequence>
<protein>
    <submittedName>
        <fullName evidence="3">Helix-turn-helix domain-containing protein</fullName>
    </submittedName>
</protein>
<dbReference type="Gene3D" id="1.10.260.40">
    <property type="entry name" value="lambda repressor-like DNA-binding domains"/>
    <property type="match status" value="2"/>
</dbReference>
<accession>A0A9X2JDH7</accession>
<dbReference type="EMBL" id="JAMWYS010000003">
    <property type="protein sequence ID" value="MCO4291416.1"/>
    <property type="molecule type" value="Genomic_DNA"/>
</dbReference>
<feature type="domain" description="HTH cro/C1-type" evidence="2">
    <location>
        <begin position="10"/>
        <end position="41"/>
    </location>
</feature>
<dbReference type="PROSITE" id="PS50943">
    <property type="entry name" value="HTH_CROC1"/>
    <property type="match status" value="2"/>
</dbReference>
<dbReference type="SMART" id="SM00530">
    <property type="entry name" value="HTH_XRE"/>
    <property type="match status" value="2"/>
</dbReference>
<evidence type="ECO:0000256" key="1">
    <source>
        <dbReference type="SAM" id="MobiDB-lite"/>
    </source>
</evidence>
<comment type="caution">
    <text evidence="3">The sequence shown here is derived from an EMBL/GenBank/DDBJ whole genome shotgun (WGS) entry which is preliminary data.</text>
</comment>
<dbReference type="AlphaFoldDB" id="A0A9X2JDH7"/>
<dbReference type="InterPro" id="IPR001387">
    <property type="entry name" value="Cro/C1-type_HTH"/>
</dbReference>
<feature type="domain" description="HTH cro/C1-type" evidence="2">
    <location>
        <begin position="97"/>
        <end position="151"/>
    </location>
</feature>
<keyword evidence="4" id="KW-1185">Reference proteome</keyword>
<reference evidence="3" key="1">
    <citation type="submission" date="2022-06" db="EMBL/GenBank/DDBJ databases">
        <title>Solitalea sp. MAHUQ-68 isolated from rhizospheric soil.</title>
        <authorList>
            <person name="Huq M.A."/>
        </authorList>
    </citation>
    <scope>NUCLEOTIDE SEQUENCE</scope>
    <source>
        <strain evidence="3">MAHUQ-68</strain>
    </source>
</reference>
<dbReference type="Gene3D" id="2.10.109.10">
    <property type="entry name" value="Umud Fragment, subunit A"/>
    <property type="match status" value="1"/>
</dbReference>
<feature type="region of interest" description="Disordered" evidence="1">
    <location>
        <begin position="227"/>
        <end position="260"/>
    </location>
</feature>
<feature type="compositionally biased region" description="Polar residues" evidence="1">
    <location>
        <begin position="247"/>
        <end position="260"/>
    </location>
</feature>
<evidence type="ECO:0000313" key="3">
    <source>
        <dbReference type="EMBL" id="MCO4291416.1"/>
    </source>
</evidence>
<dbReference type="RefSeq" id="WP_252585646.1">
    <property type="nucleotide sequence ID" value="NZ_JAMWYS010000003.1"/>
</dbReference>
<organism evidence="3 4">
    <name type="scientific">Solitalea agri</name>
    <dbReference type="NCBI Taxonomy" id="2953739"/>
    <lineage>
        <taxon>Bacteria</taxon>
        <taxon>Pseudomonadati</taxon>
        <taxon>Bacteroidota</taxon>
        <taxon>Sphingobacteriia</taxon>
        <taxon>Sphingobacteriales</taxon>
        <taxon>Sphingobacteriaceae</taxon>
        <taxon>Solitalea</taxon>
    </lineage>
</organism>
<name>A0A9X2JDH7_9SPHI</name>
<dbReference type="SUPFAM" id="SSF47413">
    <property type="entry name" value="lambda repressor-like DNA-binding domains"/>
    <property type="match status" value="2"/>
</dbReference>
<dbReference type="InterPro" id="IPR036286">
    <property type="entry name" value="LexA/Signal_pep-like_sf"/>
</dbReference>
<dbReference type="SUPFAM" id="SSF51306">
    <property type="entry name" value="LexA/Signal peptidase"/>
    <property type="match status" value="1"/>
</dbReference>
<dbReference type="GO" id="GO:0003677">
    <property type="term" value="F:DNA binding"/>
    <property type="evidence" value="ECO:0007669"/>
    <property type="project" value="InterPro"/>
</dbReference>